<dbReference type="Pfam" id="PF00534">
    <property type="entry name" value="Glycos_transf_1"/>
    <property type="match status" value="1"/>
</dbReference>
<feature type="domain" description="Glycosyl transferase family 1" evidence="1">
    <location>
        <begin position="223"/>
        <end position="388"/>
    </location>
</feature>
<dbReference type="SUPFAM" id="SSF53756">
    <property type="entry name" value="UDP-Glycosyltransferase/glycogen phosphorylase"/>
    <property type="match status" value="1"/>
</dbReference>
<organism evidence="2 3">
    <name type="scientific">Endobacterium cereale</name>
    <dbReference type="NCBI Taxonomy" id="2663029"/>
    <lineage>
        <taxon>Bacteria</taxon>
        <taxon>Pseudomonadati</taxon>
        <taxon>Pseudomonadota</taxon>
        <taxon>Alphaproteobacteria</taxon>
        <taxon>Hyphomicrobiales</taxon>
        <taxon>Rhizobiaceae</taxon>
        <taxon>Endobacterium</taxon>
    </lineage>
</organism>
<comment type="caution">
    <text evidence="2">The sequence shown here is derived from an EMBL/GenBank/DDBJ whole genome shotgun (WGS) entry which is preliminary data.</text>
</comment>
<dbReference type="GO" id="GO:0016757">
    <property type="term" value="F:glycosyltransferase activity"/>
    <property type="evidence" value="ECO:0007669"/>
    <property type="project" value="InterPro"/>
</dbReference>
<protein>
    <submittedName>
        <fullName evidence="2">Glycosyltransferase</fullName>
    </submittedName>
</protein>
<evidence type="ECO:0000259" key="1">
    <source>
        <dbReference type="Pfam" id="PF00534"/>
    </source>
</evidence>
<dbReference type="InterPro" id="IPR001296">
    <property type="entry name" value="Glyco_trans_1"/>
</dbReference>
<evidence type="ECO:0000313" key="3">
    <source>
        <dbReference type="Proteomes" id="UP000435138"/>
    </source>
</evidence>
<name>A0A6A8A4F1_9HYPH</name>
<accession>A0A6A8A4F1</accession>
<sequence>MPELKKIVVILKGYPRLSETFIAQELLGLERAGLSLELFSMRRPTDKKRHPIHDEIRAPVKYLPEYLHEEPLRVLCSLAKAARKPGFGKALRQFFSDLSRDFSRNRFRRFGQAAVLVAEWPADADWLYVHFIHTPASVGAYAGMIANIPWSVSAHAKDIWTSPAWDLQGKLEQANWAVTCTRAGFDHLTELAGRDGIVNLSYHGLDLDRFPVFAGKQNVRDGSSADDPAIILSVGRAVKKKGYDTLLNALALLPKDLHWRFRHIGGGEQLLALKAQAEKLGLTDRIEWFGAMAQVEVLEHDRNSDVFALASRITDDGDRDGLPNVLVEAASQRMACVATAQAGISELFVDGENGLLVPPEDAAALAAALERMIRDPALRQRLGAAAEHRVRHEFDHRASIRQLETLFAAHRGKA</sequence>
<dbReference type="PANTHER" id="PTHR12526">
    <property type="entry name" value="GLYCOSYLTRANSFERASE"/>
    <property type="match status" value="1"/>
</dbReference>
<keyword evidence="2" id="KW-0808">Transferase</keyword>
<gene>
    <name evidence="2" type="ORF">GAO09_07510</name>
</gene>
<dbReference type="EMBL" id="WIXI01000038">
    <property type="protein sequence ID" value="MQY45903.1"/>
    <property type="molecule type" value="Genomic_DNA"/>
</dbReference>
<proteinExistence type="predicted"/>
<evidence type="ECO:0000313" key="2">
    <source>
        <dbReference type="EMBL" id="MQY45903.1"/>
    </source>
</evidence>
<dbReference type="RefSeq" id="WP_153353419.1">
    <property type="nucleotide sequence ID" value="NZ_JAYKOO010000003.1"/>
</dbReference>
<dbReference type="Gene3D" id="3.40.50.2000">
    <property type="entry name" value="Glycogen Phosphorylase B"/>
    <property type="match status" value="2"/>
</dbReference>
<dbReference type="Proteomes" id="UP000435138">
    <property type="component" value="Unassembled WGS sequence"/>
</dbReference>
<reference evidence="2 3" key="1">
    <citation type="submission" date="2019-11" db="EMBL/GenBank/DDBJ databases">
        <title>Genome analysis of Rhizobacterium cereale a novel genus and species isolated from maize roots in North Spain.</title>
        <authorList>
            <person name="Menendez E."/>
            <person name="Flores-Felix J.D."/>
            <person name="Ramirez-Bahena M.-H."/>
            <person name="Igual J.M."/>
            <person name="Garcia-Fraile P."/>
            <person name="Peix A."/>
            <person name="Velazquez E."/>
        </authorList>
    </citation>
    <scope>NUCLEOTIDE SEQUENCE [LARGE SCALE GENOMIC DNA]</scope>
    <source>
        <strain evidence="2 3">RZME27</strain>
    </source>
</reference>
<dbReference type="AlphaFoldDB" id="A0A6A8A4F1"/>
<keyword evidence="3" id="KW-1185">Reference proteome</keyword>